<dbReference type="InterPro" id="IPR013207">
    <property type="entry name" value="LGFP"/>
</dbReference>
<gene>
    <name evidence="3" type="ORF">EF294_13585</name>
</gene>
<dbReference type="RefSeq" id="WP_123930935.1">
    <property type="nucleotide sequence ID" value="NZ_JBPSDP010000008.1"/>
</dbReference>
<sequence length="524" mass="52808">MTSLVGRVLTIRTRPGHARRRRMSTVIGAVSATALVGGVGLVGVTASDRVEIGLTAGSEITLIGHGFGHGRGMGQYGAYGYAKQGWSYRQILQHFYGGTTFGRPANPIVNVALSNKSGGVSVRSDAGMSVGGQPVAPNQAVTVSGNTASITAGCGGPVVRTVNAAFADPVNTAPNRPANEFLKFCGSNEPFRGSLGLDGGRVTNRLNVDDYVKGVIAKESVPGWATSGGMEALKAQAVAARTYALAAIASGKKIDDTQNSQVYGGVTGEDPGGNQAADATAGQILLQNGRPAFTEFSSSTGGYTAGGRFPAVVDDGDAASPNHNWTTTISPSAIASAFGLPSLDSFEVIQANGLGAESGRALKVRATGGGRSVEASGEDARVKLGLKSDWFAVAGQRTPPQIVKPPTGPAGGLGSLDLGSLDAGSLGGIADQAVPGAGDLVSTAAAAFQGLLGSLGDVPGTLGTALGVPTLTPDGAGVTQLFQQGMLFFSSQTGAHVLAGRGYKNFRARGGIPVLGFPKADVLR</sequence>
<evidence type="ECO:0000259" key="2">
    <source>
        <dbReference type="Pfam" id="PF08486"/>
    </source>
</evidence>
<dbReference type="AlphaFoldDB" id="A0A3N4G9S8"/>
<comment type="caution">
    <text evidence="3">The sequence shown here is derived from an EMBL/GenBank/DDBJ whole genome shotgun (WGS) entry which is preliminary data.</text>
</comment>
<dbReference type="Pfam" id="PF08486">
    <property type="entry name" value="SpoIID"/>
    <property type="match status" value="1"/>
</dbReference>
<dbReference type="OrthoDB" id="9773852at2"/>
<dbReference type="NCBIfam" id="TIGR02669">
    <property type="entry name" value="SpoIID_LytB"/>
    <property type="match status" value="1"/>
</dbReference>
<accession>A0A3N4G9S8</accession>
<organism evidence="3 4">
    <name type="scientific">Gordonia oryzae</name>
    <dbReference type="NCBI Taxonomy" id="2487349"/>
    <lineage>
        <taxon>Bacteria</taxon>
        <taxon>Bacillati</taxon>
        <taxon>Actinomycetota</taxon>
        <taxon>Actinomycetes</taxon>
        <taxon>Mycobacteriales</taxon>
        <taxon>Gordoniaceae</taxon>
        <taxon>Gordonia</taxon>
    </lineage>
</organism>
<keyword evidence="1" id="KW-0472">Membrane</keyword>
<keyword evidence="1" id="KW-0812">Transmembrane</keyword>
<dbReference type="Proteomes" id="UP000267536">
    <property type="component" value="Unassembled WGS sequence"/>
</dbReference>
<name>A0A3N4G9S8_9ACTN</name>
<dbReference type="Pfam" id="PF08310">
    <property type="entry name" value="LGFP"/>
    <property type="match status" value="1"/>
</dbReference>
<dbReference type="GO" id="GO:0030435">
    <property type="term" value="P:sporulation resulting in formation of a cellular spore"/>
    <property type="evidence" value="ECO:0007669"/>
    <property type="project" value="InterPro"/>
</dbReference>
<dbReference type="EMBL" id="RKMH01000009">
    <property type="protein sequence ID" value="RPA59502.1"/>
    <property type="molecule type" value="Genomic_DNA"/>
</dbReference>
<evidence type="ECO:0000313" key="3">
    <source>
        <dbReference type="EMBL" id="RPA59502.1"/>
    </source>
</evidence>
<proteinExistence type="predicted"/>
<evidence type="ECO:0000313" key="4">
    <source>
        <dbReference type="Proteomes" id="UP000267536"/>
    </source>
</evidence>
<dbReference type="InterPro" id="IPR013486">
    <property type="entry name" value="SpoIID/LytB"/>
</dbReference>
<evidence type="ECO:0000256" key="1">
    <source>
        <dbReference type="SAM" id="Phobius"/>
    </source>
</evidence>
<feature type="transmembrane region" description="Helical" evidence="1">
    <location>
        <begin position="26"/>
        <end position="46"/>
    </location>
</feature>
<feature type="domain" description="Sporulation stage II protein D amidase enhancer LytB N-terminal" evidence="2">
    <location>
        <begin position="201"/>
        <end position="285"/>
    </location>
</feature>
<reference evidence="3 4" key="1">
    <citation type="submission" date="2018-11" db="EMBL/GenBank/DDBJ databases">
        <title>Draft genome sequence of Gordonia sp. RS15-1S isolated from rice stems.</title>
        <authorList>
            <person name="Muangham S."/>
        </authorList>
    </citation>
    <scope>NUCLEOTIDE SEQUENCE [LARGE SCALE GENOMIC DNA]</scope>
    <source>
        <strain evidence="3 4">RS15-1S</strain>
    </source>
</reference>
<dbReference type="InterPro" id="IPR013693">
    <property type="entry name" value="SpoIID/LytB_N"/>
</dbReference>
<keyword evidence="1" id="KW-1133">Transmembrane helix</keyword>
<keyword evidence="4" id="KW-1185">Reference proteome</keyword>
<protein>
    <submittedName>
        <fullName evidence="3">SpoIID/LytB domain-containing protein</fullName>
    </submittedName>
</protein>